<evidence type="ECO:0000256" key="4">
    <source>
        <dbReference type="ARBA" id="ARBA00022840"/>
    </source>
</evidence>
<dbReference type="InterPro" id="IPR015853">
    <property type="entry name" value="ABC_transpr_FbpC"/>
</dbReference>
<keyword evidence="1" id="KW-0813">Transport</keyword>
<dbReference type="Gene3D" id="2.40.50.100">
    <property type="match status" value="1"/>
</dbReference>
<dbReference type="RefSeq" id="WP_097012929.1">
    <property type="nucleotide sequence ID" value="NZ_LT907975.1"/>
</dbReference>
<evidence type="ECO:0000256" key="5">
    <source>
        <dbReference type="ARBA" id="ARBA00023136"/>
    </source>
</evidence>
<evidence type="ECO:0000313" key="8">
    <source>
        <dbReference type="Proteomes" id="UP000219215"/>
    </source>
</evidence>
<dbReference type="Gene3D" id="2.40.50.140">
    <property type="entry name" value="Nucleic acid-binding proteins"/>
    <property type="match status" value="1"/>
</dbReference>
<dbReference type="Pfam" id="PF00005">
    <property type="entry name" value="ABC_tran"/>
    <property type="match status" value="1"/>
</dbReference>
<dbReference type="Proteomes" id="UP000219215">
    <property type="component" value="Chromosome DPRO"/>
</dbReference>
<feature type="domain" description="ABC transporter" evidence="6">
    <location>
        <begin position="4"/>
        <end position="241"/>
    </location>
</feature>
<dbReference type="InterPro" id="IPR012340">
    <property type="entry name" value="NA-bd_OB-fold"/>
</dbReference>
<gene>
    <name evidence="7" type="primary">ugpC</name>
    <name evidence="7" type="ORF">DPRO_3251</name>
</gene>
<dbReference type="GO" id="GO:0016887">
    <property type="term" value="F:ATP hydrolysis activity"/>
    <property type="evidence" value="ECO:0007669"/>
    <property type="project" value="InterPro"/>
</dbReference>
<accession>A0A2C8FCF6</accession>
<dbReference type="PANTHER" id="PTHR43875">
    <property type="entry name" value="MALTODEXTRIN IMPORT ATP-BINDING PROTEIN MSMX"/>
    <property type="match status" value="1"/>
</dbReference>
<dbReference type="Pfam" id="PF17912">
    <property type="entry name" value="OB_MalK"/>
    <property type="match status" value="1"/>
</dbReference>
<protein>
    <submittedName>
        <fullName evidence="7">sn-glycerol-3-phosphate import ATP-binding protein UgpC</fullName>
        <ecNumber evidence="7">3.6.3.20</ecNumber>
    </submittedName>
</protein>
<dbReference type="CDD" id="cd03259">
    <property type="entry name" value="ABC_Carb_Solutes_like"/>
    <property type="match status" value="1"/>
</dbReference>
<dbReference type="InterPro" id="IPR003439">
    <property type="entry name" value="ABC_transporter-like_ATP-bd"/>
</dbReference>
<keyword evidence="5" id="KW-0472">Membrane</keyword>
<dbReference type="GO" id="GO:0005524">
    <property type="term" value="F:ATP binding"/>
    <property type="evidence" value="ECO:0007669"/>
    <property type="project" value="UniProtKB-KW"/>
</dbReference>
<keyword evidence="8" id="KW-1185">Reference proteome</keyword>
<evidence type="ECO:0000256" key="3">
    <source>
        <dbReference type="ARBA" id="ARBA00022741"/>
    </source>
</evidence>
<dbReference type="Gene3D" id="3.40.50.300">
    <property type="entry name" value="P-loop containing nucleotide triphosphate hydrolases"/>
    <property type="match status" value="1"/>
</dbReference>
<dbReference type="InterPro" id="IPR047641">
    <property type="entry name" value="ABC_transpr_MalK/UgpC-like"/>
</dbReference>
<evidence type="ECO:0000313" key="7">
    <source>
        <dbReference type="EMBL" id="SOB60163.1"/>
    </source>
</evidence>
<dbReference type="EMBL" id="LT907975">
    <property type="protein sequence ID" value="SOB60163.1"/>
    <property type="molecule type" value="Genomic_DNA"/>
</dbReference>
<evidence type="ECO:0000256" key="1">
    <source>
        <dbReference type="ARBA" id="ARBA00022448"/>
    </source>
</evidence>
<dbReference type="GO" id="GO:0055052">
    <property type="term" value="C:ATP-binding cassette (ABC) transporter complex, substrate-binding subunit-containing"/>
    <property type="evidence" value="ECO:0007669"/>
    <property type="project" value="TreeGrafter"/>
</dbReference>
<dbReference type="InterPro" id="IPR027417">
    <property type="entry name" value="P-loop_NTPase"/>
</dbReference>
<dbReference type="SUPFAM" id="SSF52540">
    <property type="entry name" value="P-loop containing nucleoside triphosphate hydrolases"/>
    <property type="match status" value="1"/>
</dbReference>
<dbReference type="SUPFAM" id="SSF50331">
    <property type="entry name" value="MOP-like"/>
    <property type="match status" value="1"/>
</dbReference>
<keyword evidence="3" id="KW-0547">Nucleotide-binding</keyword>
<organism evidence="7 8">
    <name type="scientific">Pseudodesulfovibrio profundus</name>
    <dbReference type="NCBI Taxonomy" id="57320"/>
    <lineage>
        <taxon>Bacteria</taxon>
        <taxon>Pseudomonadati</taxon>
        <taxon>Thermodesulfobacteriota</taxon>
        <taxon>Desulfovibrionia</taxon>
        <taxon>Desulfovibrionales</taxon>
        <taxon>Desulfovibrionaceae</taxon>
    </lineage>
</organism>
<dbReference type="GO" id="GO:0015408">
    <property type="term" value="F:ABC-type ferric iron transporter activity"/>
    <property type="evidence" value="ECO:0007669"/>
    <property type="project" value="InterPro"/>
</dbReference>
<dbReference type="FunFam" id="3.40.50.300:FF:000042">
    <property type="entry name" value="Maltose/maltodextrin ABC transporter, ATP-binding protein"/>
    <property type="match status" value="1"/>
</dbReference>
<dbReference type="SMART" id="SM00382">
    <property type="entry name" value="AAA"/>
    <property type="match status" value="1"/>
</dbReference>
<dbReference type="InterPro" id="IPR008995">
    <property type="entry name" value="Mo/tungstate-bd_C_term_dom"/>
</dbReference>
<evidence type="ECO:0000256" key="2">
    <source>
        <dbReference type="ARBA" id="ARBA00022475"/>
    </source>
</evidence>
<dbReference type="InterPro" id="IPR003593">
    <property type="entry name" value="AAA+_ATPase"/>
</dbReference>
<name>A0A2C8FCF6_9BACT</name>
<dbReference type="KEGG" id="pprf:DPRO_3251"/>
<keyword evidence="4 7" id="KW-0067">ATP-binding</keyword>
<dbReference type="AlphaFoldDB" id="A0A2C8FCF6"/>
<sequence>MARIELDEIKHSYLPEPKGEEDFALKRIHTVWEDGGAYALLGPSGCGKTTMLNIISGLLKPSHGSILYDGVDVSAMQPEQRNIAQVFQFPVLYDTMTVYQNLAFPLKNRGVDAEAIDKRVREIADALDLTDDLQKRAANLSADAKQKISLGRGLVRSDVAAILFDEPLTVIDPHLKWDLRRKLKEIHKEFKLTMIYVTHDQVEAMTFADQIVVMYEGEIVQMGTPQELFEDPEHTFVGYFIGSPGMNFLECTLDGHLAAVNEAIIPLDPAYAGRAAKTGGDIKLGIRPMYVEVHDNEVEDGIVAEIEGVEDQGFCKIVTCQFAGHQIKARIKDNRPTPEGRCWLTFPKDKTKIYSNERLVR</sequence>
<dbReference type="InterPro" id="IPR040582">
    <property type="entry name" value="OB_MalK-like"/>
</dbReference>
<keyword evidence="7" id="KW-0378">Hydrolase</keyword>
<dbReference type="EC" id="3.6.3.20" evidence="7"/>
<dbReference type="OrthoDB" id="9809450at2"/>
<dbReference type="PANTHER" id="PTHR43875:SF14">
    <property type="entry name" value="ABC TRANSPORTER ATP-BINDING PROTEIN"/>
    <property type="match status" value="1"/>
</dbReference>
<reference evidence="8" key="1">
    <citation type="submission" date="2017-09" db="EMBL/GenBank/DDBJ databases">
        <authorList>
            <person name="Regsiter A."/>
            <person name="William W."/>
        </authorList>
    </citation>
    <scope>NUCLEOTIDE SEQUENCE [LARGE SCALE GENOMIC DNA]</scope>
    <source>
        <strain evidence="8">500-1</strain>
    </source>
</reference>
<proteinExistence type="predicted"/>
<evidence type="ECO:0000259" key="6">
    <source>
        <dbReference type="PROSITE" id="PS50893"/>
    </source>
</evidence>
<dbReference type="PROSITE" id="PS50893">
    <property type="entry name" value="ABC_TRANSPORTER_2"/>
    <property type="match status" value="1"/>
</dbReference>
<keyword evidence="2" id="KW-1003">Cell membrane</keyword>